<dbReference type="Pfam" id="PF09037">
    <property type="entry name" value="Sulphotransf"/>
    <property type="match status" value="1"/>
</dbReference>
<evidence type="ECO:0000259" key="2">
    <source>
        <dbReference type="Pfam" id="PF09037"/>
    </source>
</evidence>
<evidence type="ECO:0000256" key="1">
    <source>
        <dbReference type="PIRNR" id="PIRNR021497"/>
    </source>
</evidence>
<comment type="function">
    <text evidence="1">Catalyzes the sulfuryl group transfer from 3'-phosphoadenosine-5'-phosphosulfate (PAPS) to trehalose, leading to trehalose-2-sulfate (T2S).</text>
</comment>
<dbReference type="InterPro" id="IPR015124">
    <property type="entry name" value="Stf0"/>
</dbReference>
<keyword evidence="1" id="KW-0808">Transferase</keyword>
<reference evidence="3 4" key="1">
    <citation type="submission" date="2021-05" db="EMBL/GenBank/DDBJ databases">
        <title>Description of Cellulomonas sp. DKR-3 sp. nov.</title>
        <authorList>
            <person name="Dahal R.H."/>
            <person name="Chaudhary D.K."/>
        </authorList>
    </citation>
    <scope>NUCLEOTIDE SEQUENCE [LARGE SCALE GENOMIC DNA]</scope>
    <source>
        <strain evidence="3 4">DKR-3</strain>
    </source>
</reference>
<accession>A0ABS5TYB1</accession>
<keyword evidence="4" id="KW-1185">Reference proteome</keyword>
<dbReference type="PIRSF" id="PIRSF021497">
    <property type="entry name" value="Sulphotransferase_Stf0"/>
    <property type="match status" value="1"/>
</dbReference>
<comment type="similarity">
    <text evidence="1">Belongs to the Stf0 sulfotransferase family.</text>
</comment>
<comment type="catalytic activity">
    <reaction evidence="1">
        <text>alpha,alpha-trehalose + 3'-phosphoadenylyl sulfate = 2-O-sulfo-alpha,alpha-trehalose + adenosine 3',5'-bisphosphate + H(+)</text>
        <dbReference type="Rhea" id="RHEA:41608"/>
        <dbReference type="ChEBI" id="CHEBI:15378"/>
        <dbReference type="ChEBI" id="CHEBI:16551"/>
        <dbReference type="ChEBI" id="CHEBI:58339"/>
        <dbReference type="ChEBI" id="CHEBI:58343"/>
        <dbReference type="ChEBI" id="CHEBI:60091"/>
        <dbReference type="EC" id="2.8.2.37"/>
    </reaction>
</comment>
<name>A0ABS5TYB1_9CELL</name>
<dbReference type="Proteomes" id="UP000722125">
    <property type="component" value="Unassembled WGS sequence"/>
</dbReference>
<comment type="pathway">
    <text evidence="1">Glycolipid metabolism.</text>
</comment>
<evidence type="ECO:0000313" key="3">
    <source>
        <dbReference type="EMBL" id="MBT0994142.1"/>
    </source>
</evidence>
<dbReference type="Gene3D" id="3.40.50.300">
    <property type="entry name" value="P-loop containing nucleotide triphosphate hydrolases"/>
    <property type="match status" value="1"/>
</dbReference>
<dbReference type="RefSeq" id="WP_214348792.1">
    <property type="nucleotide sequence ID" value="NZ_JAHBOH010000001.1"/>
</dbReference>
<keyword evidence="1" id="KW-0119">Carbohydrate metabolism</keyword>
<gene>
    <name evidence="3" type="ORF">KIN34_07570</name>
</gene>
<feature type="domain" description="Sulphotransferase Stf0" evidence="2">
    <location>
        <begin position="32"/>
        <end position="242"/>
    </location>
</feature>
<dbReference type="InterPro" id="IPR027417">
    <property type="entry name" value="P-loop_NTPase"/>
</dbReference>
<dbReference type="EMBL" id="JAHBOH010000001">
    <property type="protein sequence ID" value="MBT0994142.1"/>
    <property type="molecule type" value="Genomic_DNA"/>
</dbReference>
<proteinExistence type="inferred from homology"/>
<dbReference type="SUPFAM" id="SSF52540">
    <property type="entry name" value="P-loop containing nucleoside triphosphate hydrolases"/>
    <property type="match status" value="1"/>
</dbReference>
<sequence length="248" mass="27513">MTSDGTDAARARPWNQFGAQYDHPPFVGTPRTYLIASVPRSGSHMLGHLLHATGVLGSPLEYLQLKNLTAWQRRLGTADAASTLRGIMARRTSPSGWFGVKSHWRQLAPVLADPALTDVLDVREWVRITRTDTVAQAVSLLIASQTNAWISFQDATREPTYDFDAIAERVRLLQEEDAGWDAFFASRDLDPLVVVYEDLIADPAAAVAAVCTRLDVPVPEHLPEAGTARQATDLNERWRERFLSESVH</sequence>
<organism evidence="3 4">
    <name type="scientific">Cellulomonas fulva</name>
    <dbReference type="NCBI Taxonomy" id="2835530"/>
    <lineage>
        <taxon>Bacteria</taxon>
        <taxon>Bacillati</taxon>
        <taxon>Actinomycetota</taxon>
        <taxon>Actinomycetes</taxon>
        <taxon>Micrococcales</taxon>
        <taxon>Cellulomonadaceae</taxon>
        <taxon>Cellulomonas</taxon>
    </lineage>
</organism>
<dbReference type="InterPro" id="IPR024628">
    <property type="entry name" value="Sulfotransferase_Stf0_dom"/>
</dbReference>
<comment type="caution">
    <text evidence="3">The sequence shown here is derived from an EMBL/GenBank/DDBJ whole genome shotgun (WGS) entry which is preliminary data.</text>
</comment>
<protein>
    <recommendedName>
        <fullName evidence="1">Trehalose 2-sulfotransferase</fullName>
    </recommendedName>
</protein>
<evidence type="ECO:0000313" key="4">
    <source>
        <dbReference type="Proteomes" id="UP000722125"/>
    </source>
</evidence>